<sequence>MDRGCEFAELKQENAVVADVFTGDGKVLQQHRLESRLREALAENENCGKDVASANVDEAAVCCAKVNGSEEEGELKFYNDLFERFHRLYNDYDTISNSYDDSSDGFVWDYCQRTIMNDISRMGEILMVKTDLISLKTNGNVSLKSNTETPEISCLRTLEEKWSLVFWLKSNSEIVELKFAVSYVDTFYATQCLLLSSMQLLNERWNAQFPFVKHLQDLRREATLQFQTYVNNCSTIVNKYLKSLEEFDDLLDNDCIKEYRASLDLLYVEYEQWKIKWQQNLPKKIWQAAIGQLISISTEFFCNTILKIDNFTNVIRKNVKSLISPFISKCRTLFEIDTSEEIETVCKDWQRLNEMLFIIHSSVNEVEIRWGNDSGPLVLHLTAEELNKLLSANFQNTRLLKKLLSKIK</sequence>
<protein>
    <submittedName>
        <fullName evidence="2">Centromere/kinetochore protein zw10-like protein</fullName>
    </submittedName>
</protein>
<dbReference type="Proteomes" id="UP000054843">
    <property type="component" value="Unassembled WGS sequence"/>
</dbReference>
<dbReference type="AlphaFoldDB" id="A0A0V1M7M8"/>
<evidence type="ECO:0000313" key="3">
    <source>
        <dbReference type="Proteomes" id="UP000054843"/>
    </source>
</evidence>
<dbReference type="Pfam" id="PF22766">
    <property type="entry name" value="ZW10_C2"/>
    <property type="match status" value="1"/>
</dbReference>
<dbReference type="GO" id="GO:0007094">
    <property type="term" value="P:mitotic spindle assembly checkpoint signaling"/>
    <property type="evidence" value="ECO:0007669"/>
    <property type="project" value="TreeGrafter"/>
</dbReference>
<comment type="caution">
    <text evidence="2">The sequence shown here is derived from an EMBL/GenBank/DDBJ whole genome shotgun (WGS) entry which is preliminary data.</text>
</comment>
<dbReference type="PANTHER" id="PTHR12205:SF0">
    <property type="entry name" value="CENTROMERE_KINETOCHORE PROTEIN ZW10 HOMOLOG"/>
    <property type="match status" value="1"/>
</dbReference>
<dbReference type="EMBL" id="JYDO01000201">
    <property type="protein sequence ID" value="KRZ67326.1"/>
    <property type="molecule type" value="Genomic_DNA"/>
</dbReference>
<name>A0A0V1M7M8_9BILA</name>
<dbReference type="Gene3D" id="1.10.357.150">
    <property type="match status" value="1"/>
</dbReference>
<keyword evidence="3" id="KW-1185">Reference proteome</keyword>
<dbReference type="InterPro" id="IPR046362">
    <property type="entry name" value="Zw10/DSL1_C_sf"/>
</dbReference>
<dbReference type="GO" id="GO:1990423">
    <property type="term" value="C:RZZ complex"/>
    <property type="evidence" value="ECO:0007669"/>
    <property type="project" value="TreeGrafter"/>
</dbReference>
<organism evidence="2 3">
    <name type="scientific">Trichinella papuae</name>
    <dbReference type="NCBI Taxonomy" id="268474"/>
    <lineage>
        <taxon>Eukaryota</taxon>
        <taxon>Metazoa</taxon>
        <taxon>Ecdysozoa</taxon>
        <taxon>Nematoda</taxon>
        <taxon>Enoplea</taxon>
        <taxon>Dorylaimia</taxon>
        <taxon>Trichinellida</taxon>
        <taxon>Trichinellidae</taxon>
        <taxon>Trichinella</taxon>
    </lineage>
</organism>
<dbReference type="GO" id="GO:0006888">
    <property type="term" value="P:endoplasmic reticulum to Golgi vesicle-mediated transport"/>
    <property type="evidence" value="ECO:0007669"/>
    <property type="project" value="TreeGrafter"/>
</dbReference>
<dbReference type="PANTHER" id="PTHR12205">
    <property type="entry name" value="CENTROMERE/KINETOCHORE PROTEIN ZW10"/>
    <property type="match status" value="1"/>
</dbReference>
<evidence type="ECO:0000259" key="1">
    <source>
        <dbReference type="Pfam" id="PF22766"/>
    </source>
</evidence>
<accession>A0A0V1M7M8</accession>
<reference evidence="2 3" key="1">
    <citation type="submission" date="2015-01" db="EMBL/GenBank/DDBJ databases">
        <title>Evolution of Trichinella species and genotypes.</title>
        <authorList>
            <person name="Korhonen P.K."/>
            <person name="Edoardo P."/>
            <person name="Giuseppe L.R."/>
            <person name="Gasser R.B."/>
        </authorList>
    </citation>
    <scope>NUCLEOTIDE SEQUENCE [LARGE SCALE GENOMIC DNA]</scope>
    <source>
        <strain evidence="2">ISS1980</strain>
    </source>
</reference>
<dbReference type="STRING" id="268474.A0A0V1M7M8"/>
<dbReference type="InterPro" id="IPR055148">
    <property type="entry name" value="ZW10_C_2"/>
</dbReference>
<proteinExistence type="predicted"/>
<feature type="domain" description="ZW10 C-terminal helical" evidence="1">
    <location>
        <begin position="271"/>
        <end position="407"/>
    </location>
</feature>
<dbReference type="GO" id="GO:0005737">
    <property type="term" value="C:cytoplasm"/>
    <property type="evidence" value="ECO:0007669"/>
    <property type="project" value="GOC"/>
</dbReference>
<gene>
    <name evidence="2" type="primary">ZW10</name>
    <name evidence="2" type="ORF">T10_12216</name>
</gene>
<dbReference type="OrthoDB" id="534815at2759"/>
<evidence type="ECO:0000313" key="2">
    <source>
        <dbReference type="EMBL" id="KRZ67326.1"/>
    </source>
</evidence>